<organism evidence="2 3">
    <name type="scientific">Alkalimarinus sediminis</name>
    <dbReference type="NCBI Taxonomy" id="1632866"/>
    <lineage>
        <taxon>Bacteria</taxon>
        <taxon>Pseudomonadati</taxon>
        <taxon>Pseudomonadota</taxon>
        <taxon>Gammaproteobacteria</taxon>
        <taxon>Alteromonadales</taxon>
        <taxon>Alteromonadaceae</taxon>
        <taxon>Alkalimarinus</taxon>
    </lineage>
</organism>
<dbReference type="PANTHER" id="PTHR38342:SF2">
    <property type="entry name" value="INNER MEMBRANE OR EXPORTED"/>
    <property type="match status" value="1"/>
</dbReference>
<dbReference type="CDD" id="cd14797">
    <property type="entry name" value="DUF302"/>
    <property type="match status" value="2"/>
</dbReference>
<dbReference type="EMBL" id="CP101527">
    <property type="protein sequence ID" value="UZW73306.1"/>
    <property type="molecule type" value="Genomic_DNA"/>
</dbReference>
<evidence type="ECO:0000259" key="1">
    <source>
        <dbReference type="Pfam" id="PF03625"/>
    </source>
</evidence>
<feature type="domain" description="DUF302" evidence="1">
    <location>
        <begin position="63"/>
        <end position="124"/>
    </location>
</feature>
<evidence type="ECO:0000313" key="2">
    <source>
        <dbReference type="EMBL" id="UZW73306.1"/>
    </source>
</evidence>
<evidence type="ECO:0000313" key="3">
    <source>
        <dbReference type="Proteomes" id="UP001164472"/>
    </source>
</evidence>
<dbReference type="KEGG" id="asem:NNL22_09590"/>
<dbReference type="AlphaFoldDB" id="A0A9E8HIG2"/>
<name>A0A9E8HIG2_9ALTE</name>
<dbReference type="RefSeq" id="WP_251809448.1">
    <property type="nucleotide sequence ID" value="NZ_CP101527.1"/>
</dbReference>
<dbReference type="InterPro" id="IPR005180">
    <property type="entry name" value="DUF302"/>
</dbReference>
<gene>
    <name evidence="2" type="ORF">NNL22_09590</name>
</gene>
<protein>
    <submittedName>
        <fullName evidence="2">DUF302 domain-containing protein</fullName>
    </submittedName>
</protein>
<reference evidence="2" key="1">
    <citation type="submission" date="2022-07" db="EMBL/GenBank/DDBJ databases">
        <title>Alkalimarinus sp. nov., isolated from gut of a Alitta virens.</title>
        <authorList>
            <person name="Yang A.I."/>
            <person name="Shin N.-R."/>
        </authorList>
    </citation>
    <scope>NUCLEOTIDE SEQUENCE</scope>
    <source>
        <strain evidence="2">FA028</strain>
    </source>
</reference>
<dbReference type="PROSITE" id="PS51257">
    <property type="entry name" value="PROKAR_LIPOPROTEIN"/>
    <property type="match status" value="1"/>
</dbReference>
<dbReference type="Proteomes" id="UP001164472">
    <property type="component" value="Chromosome"/>
</dbReference>
<dbReference type="PANTHER" id="PTHR38342">
    <property type="entry name" value="SLR5037 PROTEIN"/>
    <property type="match status" value="1"/>
</dbReference>
<dbReference type="Gene3D" id="3.30.310.70">
    <property type="entry name" value="TT1751-like domain"/>
    <property type="match status" value="2"/>
</dbReference>
<sequence length="301" mass="33080">MTENTRPRILLHILFTLLFSGVLSGCSGRPINLPENYAASDALFDRVSGNVTRSESLKQVVEIDHSRLGQEVGSVMPPSRVLIFSNPAFESEVIQQNPLAAIDLPLRVLAYQSDTDGQAHVIYNQYDYLEARYGLEKGSTLEARFNKVMAEVLAGVPQERIAAFDPYEMSSDGIITLDSPFSFDMTVQRVQQAIDSQDDTVGFGRVDFRAQAKAIGVDINPSTLILFGAPAPGASAMSDAPTLGLDAFCQKMLIWQDDNNNVHLSFNDLIALADRQNVNKSLALRIINQRLKGVFEAALEE</sequence>
<keyword evidence="3" id="KW-1185">Reference proteome</keyword>
<dbReference type="InterPro" id="IPR035923">
    <property type="entry name" value="TT1751-like_sf"/>
</dbReference>
<dbReference type="Pfam" id="PF03625">
    <property type="entry name" value="DUF302"/>
    <property type="match status" value="2"/>
</dbReference>
<feature type="domain" description="DUF302" evidence="1">
    <location>
        <begin position="206"/>
        <end position="268"/>
    </location>
</feature>
<dbReference type="SUPFAM" id="SSF103247">
    <property type="entry name" value="TT1751-like"/>
    <property type="match status" value="2"/>
</dbReference>
<accession>A0A9E8HIG2</accession>
<proteinExistence type="predicted"/>